<accession>A0A8S5T758</accession>
<name>A0A8S5T758_9CAUD</name>
<organism evidence="1">
    <name type="scientific">Siphoviridae sp. ctxMM9</name>
    <dbReference type="NCBI Taxonomy" id="2827973"/>
    <lineage>
        <taxon>Viruses</taxon>
        <taxon>Duplodnaviria</taxon>
        <taxon>Heunggongvirae</taxon>
        <taxon>Uroviricota</taxon>
        <taxon>Caudoviricetes</taxon>
    </lineage>
</organism>
<proteinExistence type="predicted"/>
<sequence length="36" mass="3916">MDHCGQDSTFDNSTEWSLVEGLVFPDSLIAIGKGVF</sequence>
<reference evidence="1" key="1">
    <citation type="journal article" date="2021" name="Proc. Natl. Acad. Sci. U.S.A.">
        <title>A Catalog of Tens of Thousands of Viruses from Human Metagenomes Reveals Hidden Associations with Chronic Diseases.</title>
        <authorList>
            <person name="Tisza M.J."/>
            <person name="Buck C.B."/>
        </authorList>
    </citation>
    <scope>NUCLEOTIDE SEQUENCE</scope>
    <source>
        <strain evidence="1">CtxMM9</strain>
    </source>
</reference>
<evidence type="ECO:0000313" key="1">
    <source>
        <dbReference type="EMBL" id="DAF58807.1"/>
    </source>
</evidence>
<protein>
    <submittedName>
        <fullName evidence="1">Uncharacterized protein</fullName>
    </submittedName>
</protein>
<dbReference type="EMBL" id="BK032759">
    <property type="protein sequence ID" value="DAF58807.1"/>
    <property type="molecule type" value="Genomic_DNA"/>
</dbReference>